<dbReference type="OrthoDB" id="5847042at2759"/>
<evidence type="ECO:0000313" key="4">
    <source>
        <dbReference type="WBParaSite" id="HPBE_0000550701-mRNA-1"/>
    </source>
</evidence>
<organism evidence="3 4">
    <name type="scientific">Heligmosomoides polygyrus</name>
    <name type="common">Parasitic roundworm</name>
    <dbReference type="NCBI Taxonomy" id="6339"/>
    <lineage>
        <taxon>Eukaryota</taxon>
        <taxon>Metazoa</taxon>
        <taxon>Ecdysozoa</taxon>
        <taxon>Nematoda</taxon>
        <taxon>Chromadorea</taxon>
        <taxon>Rhabditida</taxon>
        <taxon>Rhabditina</taxon>
        <taxon>Rhabditomorpha</taxon>
        <taxon>Strongyloidea</taxon>
        <taxon>Heligmosomidae</taxon>
        <taxon>Heligmosomoides</taxon>
    </lineage>
</organism>
<name>A0A183FFZ1_HELPZ</name>
<dbReference type="EMBL" id="UZAH01025484">
    <property type="protein sequence ID" value="VDO64848.1"/>
    <property type="molecule type" value="Genomic_DNA"/>
</dbReference>
<evidence type="ECO:0000313" key="2">
    <source>
        <dbReference type="EMBL" id="VDO64848.1"/>
    </source>
</evidence>
<dbReference type="Proteomes" id="UP000050761">
    <property type="component" value="Unassembled WGS sequence"/>
</dbReference>
<proteinExistence type="predicted"/>
<reference evidence="4" key="2">
    <citation type="submission" date="2019-09" db="UniProtKB">
        <authorList>
            <consortium name="WormBaseParasite"/>
        </authorList>
    </citation>
    <scope>IDENTIFICATION</scope>
</reference>
<evidence type="ECO:0000313" key="3">
    <source>
        <dbReference type="Proteomes" id="UP000050761"/>
    </source>
</evidence>
<feature type="signal peptide" evidence="1">
    <location>
        <begin position="1"/>
        <end position="20"/>
    </location>
</feature>
<reference evidence="2 3" key="1">
    <citation type="submission" date="2018-11" db="EMBL/GenBank/DDBJ databases">
        <authorList>
            <consortium name="Pathogen Informatics"/>
        </authorList>
    </citation>
    <scope>NUCLEOTIDE SEQUENCE [LARGE SCALE GENOMIC DNA]</scope>
</reference>
<accession>A0A183FFZ1</accession>
<accession>A0A3P8AK50</accession>
<gene>
    <name evidence="2" type="ORF">HPBE_LOCUS5508</name>
</gene>
<dbReference type="WBParaSite" id="HPBE_0000550701-mRNA-1">
    <property type="protein sequence ID" value="HPBE_0000550701-mRNA-1"/>
    <property type="gene ID" value="HPBE_0000550701"/>
</dbReference>
<dbReference type="AlphaFoldDB" id="A0A183FFZ1"/>
<feature type="chain" id="PRO_5044551390" evidence="1">
    <location>
        <begin position="21"/>
        <end position="197"/>
    </location>
</feature>
<sequence>MLPVMAITVCLLVLFPTAIAVTVSLSRPDPGAPRYFYEARSLIVCRTECDATCYAASSSLWNGRTFRCNQCMQHCIRRENMVYEDGPQDLGLIRSVDVCCARLVTYLRISARILFDVDGDLNIEKSLFVLEYRTISDVDDLHEPAWSLSQIIRGRSVIVSDLQCGYLYQFRVTLVSTKIVDRRTSSWISNRHLCNRQ</sequence>
<protein>
    <submittedName>
        <fullName evidence="4">TNFR-Cys domain-containing protein</fullName>
    </submittedName>
</protein>
<evidence type="ECO:0000256" key="1">
    <source>
        <dbReference type="SAM" id="SignalP"/>
    </source>
</evidence>
<keyword evidence="3" id="KW-1185">Reference proteome</keyword>
<keyword evidence="1" id="KW-0732">Signal</keyword>